<keyword evidence="3" id="KW-1185">Reference proteome</keyword>
<name>A0A2W7G8A0_9BACT</name>
<comment type="caution">
    <text evidence="2">The sequence shown here is derived from an EMBL/GenBank/DDBJ whole genome shotgun (WGS) entry which is preliminary data.</text>
</comment>
<gene>
    <name evidence="2" type="ORF">BCF89_10822</name>
</gene>
<dbReference type="EMBL" id="QKUB01000008">
    <property type="protein sequence ID" value="PZV99817.1"/>
    <property type="molecule type" value="Genomic_DNA"/>
</dbReference>
<dbReference type="PANTHER" id="PTHR32060:SF30">
    <property type="entry name" value="CARBOXY-TERMINAL PROCESSING PROTEASE CTPA"/>
    <property type="match status" value="1"/>
</dbReference>
<dbReference type="Gene3D" id="3.90.226.10">
    <property type="entry name" value="2-enoyl-CoA Hydratase, Chain A, domain 1"/>
    <property type="match status" value="1"/>
</dbReference>
<dbReference type="GO" id="GO:0004175">
    <property type="term" value="F:endopeptidase activity"/>
    <property type="evidence" value="ECO:0007669"/>
    <property type="project" value="TreeGrafter"/>
</dbReference>
<reference evidence="2 3" key="1">
    <citation type="submission" date="2018-06" db="EMBL/GenBank/DDBJ databases">
        <title>Genomic Encyclopedia of Archaeal and Bacterial Type Strains, Phase II (KMG-II): from individual species to whole genera.</title>
        <authorList>
            <person name="Goeker M."/>
        </authorList>
    </citation>
    <scope>NUCLEOTIDE SEQUENCE [LARGE SCALE GENOMIC DNA]</scope>
    <source>
        <strain evidence="2 3">ATCC 51348</strain>
    </source>
</reference>
<dbReference type="Pfam" id="PF03572">
    <property type="entry name" value="Peptidase_S41"/>
    <property type="match status" value="1"/>
</dbReference>
<evidence type="ECO:0000313" key="3">
    <source>
        <dbReference type="Proteomes" id="UP000249646"/>
    </source>
</evidence>
<dbReference type="SMART" id="SM00245">
    <property type="entry name" value="TSPc"/>
    <property type="match status" value="1"/>
</dbReference>
<dbReference type="GO" id="GO:0007165">
    <property type="term" value="P:signal transduction"/>
    <property type="evidence" value="ECO:0007669"/>
    <property type="project" value="TreeGrafter"/>
</dbReference>
<evidence type="ECO:0000259" key="1">
    <source>
        <dbReference type="SMART" id="SM00245"/>
    </source>
</evidence>
<dbReference type="InterPro" id="IPR029045">
    <property type="entry name" value="ClpP/crotonase-like_dom_sf"/>
</dbReference>
<proteinExistence type="predicted"/>
<dbReference type="GO" id="GO:0006508">
    <property type="term" value="P:proteolysis"/>
    <property type="evidence" value="ECO:0007669"/>
    <property type="project" value="InterPro"/>
</dbReference>
<accession>A0A2W7G8A0</accession>
<feature type="domain" description="Tail specific protease" evidence="1">
    <location>
        <begin position="447"/>
        <end position="648"/>
    </location>
</feature>
<protein>
    <submittedName>
        <fullName evidence="2">Peptidase S41-like protein</fullName>
    </submittedName>
</protein>
<dbReference type="PANTHER" id="PTHR32060">
    <property type="entry name" value="TAIL-SPECIFIC PROTEASE"/>
    <property type="match status" value="1"/>
</dbReference>
<dbReference type="GO" id="GO:0030288">
    <property type="term" value="C:outer membrane-bounded periplasmic space"/>
    <property type="evidence" value="ECO:0007669"/>
    <property type="project" value="TreeGrafter"/>
</dbReference>
<dbReference type="AlphaFoldDB" id="A0A2W7G8A0"/>
<dbReference type="OrthoDB" id="394301at2"/>
<dbReference type="GO" id="GO:0008236">
    <property type="term" value="F:serine-type peptidase activity"/>
    <property type="evidence" value="ECO:0007669"/>
    <property type="project" value="InterPro"/>
</dbReference>
<dbReference type="Proteomes" id="UP000249646">
    <property type="component" value="Unassembled WGS sequence"/>
</dbReference>
<organism evidence="2 3">
    <name type="scientific">Metamycoplasma auris</name>
    <dbReference type="NCBI Taxonomy" id="51363"/>
    <lineage>
        <taxon>Bacteria</taxon>
        <taxon>Bacillati</taxon>
        <taxon>Mycoplasmatota</taxon>
        <taxon>Mycoplasmoidales</taxon>
        <taxon>Metamycoplasmataceae</taxon>
        <taxon>Metamycoplasma</taxon>
    </lineage>
</organism>
<evidence type="ECO:0000313" key="2">
    <source>
        <dbReference type="EMBL" id="PZV99817.1"/>
    </source>
</evidence>
<dbReference type="SUPFAM" id="SSF52096">
    <property type="entry name" value="ClpP/crotonase"/>
    <property type="match status" value="1"/>
</dbReference>
<dbReference type="InterPro" id="IPR005151">
    <property type="entry name" value="Tail-specific_protease"/>
</dbReference>
<sequence length="672" mass="79505">MKENKFKSFILVNSMSLLSFFPIFLVSCKTQENNQTNKNPNSNIRPLVPLEPTFPSNHINPKDKNEKNNNEFFLVNYFVDDKLLKTSNIKANTTLKPELIQRENYIFEGYYLDKEFKNKLKKDLIVKQNLNIYLKYFKYSSYPVHSLIDTIALRTKSLKLLNNDEISYVEIKDFFKLVEELTLLNEKNENIKFNEEKYDLTKNLNYETNNKELIVTLSCKYQKKDTNNKDFEIKSWIKFDSAINKISISNYLFFKLINPYEYESYLDFKYQDFKNEIVIDLNKYNLKMLRIDNQIFIPFNLLNQIILAEYENAFYFNEDEIFLLSYLDVHKGREEFKEIKHKILKNQLDKEEIPSKLKEFQYNYLYFLLDNFYGIKFKNNNHFLKLLSNYKNKLLGSNDEHYQALHHLINDLDDIHTKVLMQGLYEKEANYNNYSRAINIKNLKKIAKERTKRFYEIDDKLHNLEIKLGFEGISILDSKDKKTRMINFNIITRETIETYLKKDLKEAKEQGIKNIVLNLALNQGGSVQATWELFGFMTDQYFKYYEYNPLAKEKILTEIKSSIGKYDDFKYYILVSPITYSASNMLAAVAKENKLAKIIGYQSAGGASIVRFSILPTGNIIRLSSNNVLTNQNFESYELGVIPDIDFTKEENGVFEKLFDIEYISTLINKNN</sequence>
<dbReference type="PROSITE" id="PS51257">
    <property type="entry name" value="PROKAR_LIPOPROTEIN"/>
    <property type="match status" value="1"/>
</dbReference>